<proteinExistence type="predicted"/>
<dbReference type="AlphaFoldDB" id="A0A067CH27"/>
<dbReference type="GeneID" id="24127320"/>
<reference evidence="1 2" key="1">
    <citation type="journal article" date="2013" name="PLoS Genet.">
        <title>Distinctive expansion of potential virulence genes in the genome of the oomycete fish pathogen Saprolegnia parasitica.</title>
        <authorList>
            <person name="Jiang R.H."/>
            <person name="de Bruijn I."/>
            <person name="Haas B.J."/>
            <person name="Belmonte R."/>
            <person name="Lobach L."/>
            <person name="Christie J."/>
            <person name="van den Ackerveken G."/>
            <person name="Bottin A."/>
            <person name="Bulone V."/>
            <person name="Diaz-Moreno S.M."/>
            <person name="Dumas B."/>
            <person name="Fan L."/>
            <person name="Gaulin E."/>
            <person name="Govers F."/>
            <person name="Grenville-Briggs L.J."/>
            <person name="Horner N.R."/>
            <person name="Levin J.Z."/>
            <person name="Mammella M."/>
            <person name="Meijer H.J."/>
            <person name="Morris P."/>
            <person name="Nusbaum C."/>
            <person name="Oome S."/>
            <person name="Phillips A.J."/>
            <person name="van Rooyen D."/>
            <person name="Rzeszutek E."/>
            <person name="Saraiva M."/>
            <person name="Secombes C.J."/>
            <person name="Seidl M.F."/>
            <person name="Snel B."/>
            <person name="Stassen J.H."/>
            <person name="Sykes S."/>
            <person name="Tripathy S."/>
            <person name="van den Berg H."/>
            <person name="Vega-Arreguin J.C."/>
            <person name="Wawra S."/>
            <person name="Young S.K."/>
            <person name="Zeng Q."/>
            <person name="Dieguez-Uribeondo J."/>
            <person name="Russ C."/>
            <person name="Tyler B.M."/>
            <person name="van West P."/>
        </authorList>
    </citation>
    <scope>NUCLEOTIDE SEQUENCE [LARGE SCALE GENOMIC DNA]</scope>
    <source>
        <strain evidence="1 2">CBS 223.65</strain>
    </source>
</reference>
<dbReference type="RefSeq" id="XP_012199433.1">
    <property type="nucleotide sequence ID" value="XM_012344043.1"/>
</dbReference>
<gene>
    <name evidence="1" type="ORF">SPRG_04903</name>
</gene>
<keyword evidence="2" id="KW-1185">Reference proteome</keyword>
<evidence type="ECO:0000313" key="2">
    <source>
        <dbReference type="Proteomes" id="UP000030745"/>
    </source>
</evidence>
<accession>A0A067CH27</accession>
<dbReference type="KEGG" id="spar:SPRG_04903"/>
<protein>
    <submittedName>
        <fullName evidence="1">Uncharacterized protein</fullName>
    </submittedName>
</protein>
<dbReference type="VEuPathDB" id="FungiDB:SPRG_04903"/>
<sequence>MSHQTNATAPLDELNDTIREGQSANSILRTIENASEDVDNSTEAGSFSQDFLGALARAMHNKISGGIVAFVLALIQIIEKWISKAINSGLSSVAFALQKLQRTCIQQLECRSVKY</sequence>
<organism evidence="1 2">
    <name type="scientific">Saprolegnia parasitica (strain CBS 223.65)</name>
    <dbReference type="NCBI Taxonomy" id="695850"/>
    <lineage>
        <taxon>Eukaryota</taxon>
        <taxon>Sar</taxon>
        <taxon>Stramenopiles</taxon>
        <taxon>Oomycota</taxon>
        <taxon>Saprolegniomycetes</taxon>
        <taxon>Saprolegniales</taxon>
        <taxon>Saprolegniaceae</taxon>
        <taxon>Saprolegnia</taxon>
    </lineage>
</organism>
<evidence type="ECO:0000313" key="1">
    <source>
        <dbReference type="EMBL" id="KDO29788.1"/>
    </source>
</evidence>
<dbReference type="Proteomes" id="UP000030745">
    <property type="component" value="Unassembled WGS sequence"/>
</dbReference>
<dbReference type="EMBL" id="KK583204">
    <property type="protein sequence ID" value="KDO29788.1"/>
    <property type="molecule type" value="Genomic_DNA"/>
</dbReference>
<name>A0A067CH27_SAPPC</name>